<dbReference type="eggNOG" id="COG2272">
    <property type="taxonomic scope" value="Bacteria"/>
</dbReference>
<keyword evidence="2 3" id="KW-0378">Hydrolase</keyword>
<evidence type="ECO:0000256" key="2">
    <source>
        <dbReference type="ARBA" id="ARBA00022801"/>
    </source>
</evidence>
<evidence type="ECO:0000256" key="4">
    <source>
        <dbReference type="SAM" id="MobiDB-lite"/>
    </source>
</evidence>
<dbReference type="GO" id="GO:0016787">
    <property type="term" value="F:hydrolase activity"/>
    <property type="evidence" value="ECO:0007669"/>
    <property type="project" value="UniProtKB-KW"/>
</dbReference>
<sequence length="505" mass="54598">MNHVVETKYGLVRGFSARGVRHWRGIPFAKPPVGTRRFQPPEPPDAWDGVRDATVFGPASLQPEDQAIANIVGRAKLPESEDCLYLNIWAPEDDGPHPVMVWIHGGAYVAGSGSVNWYDGTSFAQNGVVLVTINYRLGALGFLYLGDLFGPAFASSANLGIQDQVAALRWVNENIAAFGGDPGQVTLFGESAGAGSVATLLATPSARGLFQRAILQSGSGALGVHTPDTASAITERYLAALGVQAGDADALLAVPGEKFVEAASALREPALPFGPVVDGRILPKHPMLALDDGVARDIPVILGVTRDEYNLFVAQDDRWFQADEDTLRQQLRRMDPRLPDGVINYYLAHRQGDTAGAKLSPLVTYRVFVEPMLLTADKLVQQGTPVWMYRFDWASPVLGGRLGACHAMEIPFVFNNLHQTGVDRFTGDSPDRQPIADQMHRAWTNFAKTGNPNTADGTEEPVWPAYDLKRRALLAFGTDTHVEDDPYGPERAAWSAAAPPSVSIP</sequence>
<dbReference type="InterPro" id="IPR050309">
    <property type="entry name" value="Type-B_Carboxylest/Lipase"/>
</dbReference>
<dbReference type="EMBL" id="FPBV01000001">
    <property type="protein sequence ID" value="SFU30388.1"/>
    <property type="molecule type" value="Genomic_DNA"/>
</dbReference>
<feature type="compositionally biased region" description="Low complexity" evidence="4">
    <location>
        <begin position="492"/>
        <end position="505"/>
    </location>
</feature>
<dbReference type="InterPro" id="IPR029058">
    <property type="entry name" value="AB_hydrolase_fold"/>
</dbReference>
<keyword evidence="7" id="KW-1185">Reference proteome</keyword>
<organism evidence="6 7">
    <name type="scientific">Alicyclobacillus macrosporangiidus</name>
    <dbReference type="NCBI Taxonomy" id="392015"/>
    <lineage>
        <taxon>Bacteria</taxon>
        <taxon>Bacillati</taxon>
        <taxon>Bacillota</taxon>
        <taxon>Bacilli</taxon>
        <taxon>Bacillales</taxon>
        <taxon>Alicyclobacillaceae</taxon>
        <taxon>Alicyclobacillus</taxon>
    </lineage>
</organism>
<protein>
    <recommendedName>
        <fullName evidence="3">Carboxylic ester hydrolase</fullName>
        <ecNumber evidence="3">3.1.1.-</ecNumber>
    </recommendedName>
</protein>
<proteinExistence type="inferred from homology"/>
<dbReference type="Proteomes" id="UP000183508">
    <property type="component" value="Unassembled WGS sequence"/>
</dbReference>
<gene>
    <name evidence="6" type="ORF">SAMN05421543_10127</name>
</gene>
<name>A0A1I7F2G1_9BACL</name>
<dbReference type="PANTHER" id="PTHR11559">
    <property type="entry name" value="CARBOXYLESTERASE"/>
    <property type="match status" value="1"/>
</dbReference>
<dbReference type="STRING" id="392015.SAMN05421543_10127"/>
<evidence type="ECO:0000256" key="3">
    <source>
        <dbReference type="RuleBase" id="RU361235"/>
    </source>
</evidence>
<dbReference type="OrthoDB" id="9775851at2"/>
<accession>A0A1I7F2G1</accession>
<evidence type="ECO:0000259" key="5">
    <source>
        <dbReference type="Pfam" id="PF00135"/>
    </source>
</evidence>
<feature type="region of interest" description="Disordered" evidence="4">
    <location>
        <begin position="481"/>
        <end position="505"/>
    </location>
</feature>
<evidence type="ECO:0000313" key="6">
    <source>
        <dbReference type="EMBL" id="SFU30388.1"/>
    </source>
</evidence>
<comment type="similarity">
    <text evidence="1 3">Belongs to the type-B carboxylesterase/lipase family.</text>
</comment>
<dbReference type="Gene3D" id="3.40.50.1820">
    <property type="entry name" value="alpha/beta hydrolase"/>
    <property type="match status" value="1"/>
</dbReference>
<dbReference type="PROSITE" id="PS00941">
    <property type="entry name" value="CARBOXYLESTERASE_B_2"/>
    <property type="match status" value="1"/>
</dbReference>
<dbReference type="InterPro" id="IPR019819">
    <property type="entry name" value="Carboxylesterase_B_CS"/>
</dbReference>
<reference evidence="7" key="1">
    <citation type="submission" date="2016-10" db="EMBL/GenBank/DDBJ databases">
        <authorList>
            <person name="Varghese N."/>
        </authorList>
    </citation>
    <scope>NUCLEOTIDE SEQUENCE [LARGE SCALE GENOMIC DNA]</scope>
    <source>
        <strain evidence="7">DSM 17980</strain>
    </source>
</reference>
<dbReference type="PROSITE" id="PS00122">
    <property type="entry name" value="CARBOXYLESTERASE_B_1"/>
    <property type="match status" value="1"/>
</dbReference>
<evidence type="ECO:0000313" key="7">
    <source>
        <dbReference type="Proteomes" id="UP000183508"/>
    </source>
</evidence>
<dbReference type="Pfam" id="PF00135">
    <property type="entry name" value="COesterase"/>
    <property type="match status" value="1"/>
</dbReference>
<dbReference type="SUPFAM" id="SSF53474">
    <property type="entry name" value="alpha/beta-Hydrolases"/>
    <property type="match status" value="1"/>
</dbReference>
<dbReference type="EC" id="3.1.1.-" evidence="3"/>
<feature type="domain" description="Carboxylesterase type B" evidence="5">
    <location>
        <begin position="3"/>
        <end position="487"/>
    </location>
</feature>
<dbReference type="InterPro" id="IPR019826">
    <property type="entry name" value="Carboxylesterase_B_AS"/>
</dbReference>
<evidence type="ECO:0000256" key="1">
    <source>
        <dbReference type="ARBA" id="ARBA00005964"/>
    </source>
</evidence>
<dbReference type="InterPro" id="IPR002018">
    <property type="entry name" value="CarbesteraseB"/>
</dbReference>
<dbReference type="RefSeq" id="WP_074948425.1">
    <property type="nucleotide sequence ID" value="NZ_FPBV01000001.1"/>
</dbReference>
<dbReference type="AlphaFoldDB" id="A0A1I7F2G1"/>